<protein>
    <submittedName>
        <fullName evidence="3">Uncharacterized protein</fullName>
    </submittedName>
</protein>
<feature type="compositionally biased region" description="Acidic residues" evidence="2">
    <location>
        <begin position="1"/>
        <end position="10"/>
    </location>
</feature>
<keyword evidence="1" id="KW-0175">Coiled coil</keyword>
<evidence type="ECO:0000256" key="1">
    <source>
        <dbReference type="SAM" id="Coils"/>
    </source>
</evidence>
<sequence length="115" mass="12978">MDRDEDDVGEADPHDQTMESFMSNKKPGKVGRSIEQDHIFGFKTGNAELVNMNLEAVRVELRRRKQEATEVLQMLIADPGSLEEYRFSFEEAVESIKAGEVIKLGDLLHQSNAVL</sequence>
<evidence type="ECO:0000313" key="3">
    <source>
        <dbReference type="EMBL" id="JAD69093.1"/>
    </source>
</evidence>
<dbReference type="AlphaFoldDB" id="A0A0A9C3V1"/>
<proteinExistence type="predicted"/>
<name>A0A0A9C3V1_ARUDO</name>
<evidence type="ECO:0000256" key="2">
    <source>
        <dbReference type="SAM" id="MobiDB-lite"/>
    </source>
</evidence>
<feature type="region of interest" description="Disordered" evidence="2">
    <location>
        <begin position="1"/>
        <end position="30"/>
    </location>
</feature>
<reference evidence="3" key="1">
    <citation type="submission" date="2014-09" db="EMBL/GenBank/DDBJ databases">
        <authorList>
            <person name="Magalhaes I.L.F."/>
            <person name="Oliveira U."/>
            <person name="Santos F.R."/>
            <person name="Vidigal T.H.D.A."/>
            <person name="Brescovit A.D."/>
            <person name="Santos A.J."/>
        </authorList>
    </citation>
    <scope>NUCLEOTIDE SEQUENCE</scope>
    <source>
        <tissue evidence="3">Shoot tissue taken approximately 20 cm above the soil surface</tissue>
    </source>
</reference>
<reference evidence="3" key="2">
    <citation type="journal article" date="2015" name="Data Brief">
        <title>Shoot transcriptome of the giant reed, Arundo donax.</title>
        <authorList>
            <person name="Barrero R.A."/>
            <person name="Guerrero F.D."/>
            <person name="Moolhuijzen P."/>
            <person name="Goolsby J.A."/>
            <person name="Tidwell J."/>
            <person name="Bellgard S.E."/>
            <person name="Bellgard M.I."/>
        </authorList>
    </citation>
    <scope>NUCLEOTIDE SEQUENCE</scope>
    <source>
        <tissue evidence="3">Shoot tissue taken approximately 20 cm above the soil surface</tissue>
    </source>
</reference>
<dbReference type="EMBL" id="GBRH01228802">
    <property type="protein sequence ID" value="JAD69093.1"/>
    <property type="molecule type" value="Transcribed_RNA"/>
</dbReference>
<organism evidence="3">
    <name type="scientific">Arundo donax</name>
    <name type="common">Giant reed</name>
    <name type="synonym">Donax arundinaceus</name>
    <dbReference type="NCBI Taxonomy" id="35708"/>
    <lineage>
        <taxon>Eukaryota</taxon>
        <taxon>Viridiplantae</taxon>
        <taxon>Streptophyta</taxon>
        <taxon>Embryophyta</taxon>
        <taxon>Tracheophyta</taxon>
        <taxon>Spermatophyta</taxon>
        <taxon>Magnoliopsida</taxon>
        <taxon>Liliopsida</taxon>
        <taxon>Poales</taxon>
        <taxon>Poaceae</taxon>
        <taxon>PACMAD clade</taxon>
        <taxon>Arundinoideae</taxon>
        <taxon>Arundineae</taxon>
        <taxon>Arundo</taxon>
    </lineage>
</organism>
<accession>A0A0A9C3V1</accession>
<feature type="coiled-coil region" evidence="1">
    <location>
        <begin position="51"/>
        <end position="78"/>
    </location>
</feature>